<dbReference type="InterPro" id="IPR036916">
    <property type="entry name" value="Sda_sf"/>
</dbReference>
<evidence type="ECO:0000313" key="1">
    <source>
        <dbReference type="EMBL" id="AHV97065.1"/>
    </source>
</evidence>
<dbReference type="Pfam" id="PF08970">
    <property type="entry name" value="Sda"/>
    <property type="match status" value="1"/>
</dbReference>
<dbReference type="InterPro" id="IPR015064">
    <property type="entry name" value="Sda"/>
</dbReference>
<dbReference type="Proteomes" id="UP000019772">
    <property type="component" value="Chromosome"/>
</dbReference>
<dbReference type="HOGENOM" id="CLU_3313896_0_0_9"/>
<dbReference type="PATRIC" id="fig|1268072.3.peg.2225"/>
<sequence length="39" mass="4541">MVILEAYQDAVKLGLSYDFIQLLKEELNRRGINTNLTEE</sequence>
<evidence type="ECO:0000313" key="2">
    <source>
        <dbReference type="Proteomes" id="UP000019772"/>
    </source>
</evidence>
<keyword evidence="2" id="KW-1185">Reference proteome</keyword>
<dbReference type="AlphaFoldDB" id="X4ZK35"/>
<reference evidence="1 2" key="1">
    <citation type="journal article" date="2014" name="PLoS Genet.">
        <title>Comparative Genomic Analysis of N2-Fixing and Non-N2-Fixing Paenibacillus spp.: Organization, Evolution and Expression of the Nitrogen Fixation Genes.</title>
        <authorList>
            <person name="Xie J.B."/>
            <person name="Du Z."/>
            <person name="Bai L."/>
            <person name="Tian C."/>
            <person name="Zhang Y."/>
            <person name="Xie J.Y."/>
            <person name="Wang T."/>
            <person name="Liu X."/>
            <person name="Chen X."/>
            <person name="Cheng Q."/>
            <person name="Chen S."/>
            <person name="Li J."/>
        </authorList>
    </citation>
    <scope>NUCLEOTIDE SEQUENCE [LARGE SCALE GENOMIC DNA]</scope>
    <source>
        <strain evidence="1 2">T27</strain>
    </source>
</reference>
<dbReference type="Gene3D" id="1.10.287.1100">
    <property type="entry name" value="Sporulation inhibitor A"/>
    <property type="match status" value="1"/>
</dbReference>
<name>X4ZK35_9BACL</name>
<protein>
    <recommendedName>
        <fullName evidence="3">Sporulation inhibitor A</fullName>
    </recommendedName>
</protein>
<dbReference type="STRING" id="1268072.PSAB_10675"/>
<gene>
    <name evidence="1" type="ORF">PSAB_10675</name>
</gene>
<dbReference type="RefSeq" id="WP_144240506.1">
    <property type="nucleotide sequence ID" value="NZ_CP004078.1"/>
</dbReference>
<dbReference type="EMBL" id="CP004078">
    <property type="protein sequence ID" value="AHV97065.1"/>
    <property type="molecule type" value="Genomic_DNA"/>
</dbReference>
<dbReference type="KEGG" id="psab:PSAB_10675"/>
<accession>X4ZK35</accession>
<dbReference type="OrthoDB" id="2933732at2"/>
<organism evidence="1 2">
    <name type="scientific">Paenibacillus sabinae T27</name>
    <dbReference type="NCBI Taxonomy" id="1268072"/>
    <lineage>
        <taxon>Bacteria</taxon>
        <taxon>Bacillati</taxon>
        <taxon>Bacillota</taxon>
        <taxon>Bacilli</taxon>
        <taxon>Bacillales</taxon>
        <taxon>Paenibacillaceae</taxon>
        <taxon>Paenibacillus</taxon>
    </lineage>
</organism>
<dbReference type="SUPFAM" id="SSF100985">
    <property type="entry name" value="Sporulation inhibitor Sda"/>
    <property type="match status" value="1"/>
</dbReference>
<proteinExistence type="predicted"/>
<evidence type="ECO:0008006" key="3">
    <source>
        <dbReference type="Google" id="ProtNLM"/>
    </source>
</evidence>